<dbReference type="GO" id="GO:0005886">
    <property type="term" value="C:plasma membrane"/>
    <property type="evidence" value="ECO:0007669"/>
    <property type="project" value="UniProtKB-SubCell"/>
</dbReference>
<evidence type="ECO:0000256" key="7">
    <source>
        <dbReference type="RuleBase" id="RU362048"/>
    </source>
</evidence>
<evidence type="ECO:0000256" key="5">
    <source>
        <dbReference type="ARBA" id="ARBA00022989"/>
    </source>
</evidence>
<evidence type="ECO:0000313" key="9">
    <source>
        <dbReference type="Proteomes" id="UP000018680"/>
    </source>
</evidence>
<dbReference type="PATRIC" id="fig|1307761.3.peg.2850"/>
<gene>
    <name evidence="8" type="ORF">L21SP2_2860</name>
</gene>
<dbReference type="eggNOG" id="COG2095">
    <property type="taxonomic scope" value="Bacteria"/>
</dbReference>
<keyword evidence="3" id="KW-1003">Cell membrane</keyword>
<feature type="transmembrane region" description="Helical" evidence="7">
    <location>
        <begin position="41"/>
        <end position="61"/>
    </location>
</feature>
<evidence type="ECO:0000313" key="8">
    <source>
        <dbReference type="EMBL" id="AHC16208.1"/>
    </source>
</evidence>
<reference evidence="8 9" key="1">
    <citation type="journal article" date="2015" name="Stand. Genomic Sci.">
        <title>Complete genome sequence and description of Salinispira pacifica gen. nov., sp. nov., a novel spirochaete isolated form a hypersaline microbial mat.</title>
        <authorList>
            <person name="Ben Hania W."/>
            <person name="Joseph M."/>
            <person name="Schumann P."/>
            <person name="Bunk B."/>
            <person name="Fiebig A."/>
            <person name="Sproer C."/>
            <person name="Klenk H.P."/>
            <person name="Fardeau M.L."/>
            <person name="Spring S."/>
        </authorList>
    </citation>
    <scope>NUCLEOTIDE SEQUENCE [LARGE SCALE GENOMIC DNA]</scope>
    <source>
        <strain evidence="8 9">L21-RPul-D2</strain>
    </source>
</reference>
<dbReference type="PANTHER" id="PTHR33508:SF1">
    <property type="entry name" value="UPF0056 MEMBRANE PROTEIN YHCE"/>
    <property type="match status" value="1"/>
</dbReference>
<dbReference type="Pfam" id="PF01914">
    <property type="entry name" value="MarC"/>
    <property type="match status" value="1"/>
</dbReference>
<dbReference type="AlphaFoldDB" id="V5WKC7"/>
<feature type="transmembrane region" description="Helical" evidence="7">
    <location>
        <begin position="142"/>
        <end position="165"/>
    </location>
</feature>
<dbReference type="Proteomes" id="UP000018680">
    <property type="component" value="Chromosome"/>
</dbReference>
<dbReference type="InterPro" id="IPR002771">
    <property type="entry name" value="Multi_antbiot-R_MarC"/>
</dbReference>
<keyword evidence="6 7" id="KW-0472">Membrane</keyword>
<keyword evidence="5 7" id="KW-1133">Transmembrane helix</keyword>
<comment type="similarity">
    <text evidence="2 7">Belongs to the UPF0056 (MarC) family.</text>
</comment>
<accession>V5WKC7</accession>
<evidence type="ECO:0000256" key="4">
    <source>
        <dbReference type="ARBA" id="ARBA00022692"/>
    </source>
</evidence>
<dbReference type="KEGG" id="slr:L21SP2_2860"/>
<protein>
    <recommendedName>
        <fullName evidence="7">UPF0056 membrane protein</fullName>
    </recommendedName>
</protein>
<dbReference type="HOGENOM" id="CLU_079909_2_1_12"/>
<comment type="subcellular location">
    <subcellularLocation>
        <location evidence="1 7">Cell membrane</location>
        <topology evidence="1 7">Multi-pass membrane protein</topology>
    </subcellularLocation>
</comment>
<name>V5WKC7_9SPIO</name>
<keyword evidence="9" id="KW-1185">Reference proteome</keyword>
<feature type="transmembrane region" description="Helical" evidence="7">
    <location>
        <begin position="113"/>
        <end position="136"/>
    </location>
</feature>
<comment type="caution">
    <text evidence="7">Lacks conserved residue(s) required for the propagation of feature annotation.</text>
</comment>
<organism evidence="8 9">
    <name type="scientific">Salinispira pacifica</name>
    <dbReference type="NCBI Taxonomy" id="1307761"/>
    <lineage>
        <taxon>Bacteria</taxon>
        <taxon>Pseudomonadati</taxon>
        <taxon>Spirochaetota</taxon>
        <taxon>Spirochaetia</taxon>
        <taxon>Spirochaetales</taxon>
        <taxon>Spirochaetaceae</taxon>
        <taxon>Salinispira</taxon>
    </lineage>
</organism>
<keyword evidence="4 7" id="KW-0812">Transmembrane</keyword>
<sequence>MINEFIPVFLTMFILIDPLGVSMVYLSLVNSAHLNKHEERVVAFKAPGIAFFVLTLFIFFGRQLISALGIQPGSLYVAGGILLFFVAMDLLFGKAKRTTKTNENAGEYDGTEIAIFPLALPLLSGPGAITAILIFTSEHSESLGFTFILLGIVALVLFTAMIAMLGADSCEKFSGEPALR</sequence>
<evidence type="ECO:0000256" key="2">
    <source>
        <dbReference type="ARBA" id="ARBA00009784"/>
    </source>
</evidence>
<dbReference type="STRING" id="1307761.L21SP2_2860"/>
<dbReference type="PANTHER" id="PTHR33508">
    <property type="entry name" value="UPF0056 MEMBRANE PROTEIN YHCE"/>
    <property type="match status" value="1"/>
</dbReference>
<evidence type="ECO:0000256" key="1">
    <source>
        <dbReference type="ARBA" id="ARBA00004651"/>
    </source>
</evidence>
<feature type="transmembrane region" description="Helical" evidence="7">
    <location>
        <begin position="73"/>
        <end position="92"/>
    </location>
</feature>
<feature type="transmembrane region" description="Helical" evidence="7">
    <location>
        <begin position="6"/>
        <end position="29"/>
    </location>
</feature>
<dbReference type="EMBL" id="CP006939">
    <property type="protein sequence ID" value="AHC16208.1"/>
    <property type="molecule type" value="Genomic_DNA"/>
</dbReference>
<evidence type="ECO:0000256" key="3">
    <source>
        <dbReference type="ARBA" id="ARBA00022475"/>
    </source>
</evidence>
<evidence type="ECO:0000256" key="6">
    <source>
        <dbReference type="ARBA" id="ARBA00023136"/>
    </source>
</evidence>
<proteinExistence type="inferred from homology"/>
<dbReference type="NCBIfam" id="TIGR00427">
    <property type="entry name" value="NAAT family transporter"/>
    <property type="match status" value="1"/>
</dbReference>